<gene>
    <name evidence="5" type="ORF">SAMN06295955_10357</name>
</gene>
<dbReference type="AlphaFoldDB" id="A0A239G7L0"/>
<protein>
    <submittedName>
        <fullName evidence="5">NAD(P)-dependent dehydrogenase, short-chain alcohol dehydrogenase family</fullName>
    </submittedName>
</protein>
<dbReference type="PANTHER" id="PTHR43669:SF3">
    <property type="entry name" value="ALCOHOL DEHYDROGENASE, PUTATIVE (AFU_ORTHOLOGUE AFUA_3G03445)-RELATED"/>
    <property type="match status" value="1"/>
</dbReference>
<evidence type="ECO:0000259" key="4">
    <source>
        <dbReference type="SMART" id="SM00822"/>
    </source>
</evidence>
<dbReference type="InterPro" id="IPR002347">
    <property type="entry name" value="SDR_fam"/>
</dbReference>
<dbReference type="InterPro" id="IPR057326">
    <property type="entry name" value="KR_dom"/>
</dbReference>
<proteinExistence type="inferred from homology"/>
<evidence type="ECO:0000313" key="6">
    <source>
        <dbReference type="Proteomes" id="UP000198339"/>
    </source>
</evidence>
<dbReference type="Proteomes" id="UP000198339">
    <property type="component" value="Unassembled WGS sequence"/>
</dbReference>
<reference evidence="5 6" key="1">
    <citation type="submission" date="2017-06" db="EMBL/GenBank/DDBJ databases">
        <authorList>
            <person name="Kim H.J."/>
            <person name="Triplett B.A."/>
        </authorList>
    </citation>
    <scope>NUCLEOTIDE SEQUENCE [LARGE SCALE GENOMIC DNA]</scope>
    <source>
        <strain evidence="5 6">DS15</strain>
    </source>
</reference>
<name>A0A239G7L0_9SPHN</name>
<dbReference type="SUPFAM" id="SSF51735">
    <property type="entry name" value="NAD(P)-binding Rossmann-fold domains"/>
    <property type="match status" value="1"/>
</dbReference>
<keyword evidence="2" id="KW-0560">Oxidoreductase</keyword>
<comment type="similarity">
    <text evidence="1 3">Belongs to the short-chain dehydrogenases/reductases (SDR) family.</text>
</comment>
<sequence length="258" mass="26534">MAKDPVFDLTGRVALVTGASSGLGAGFARALAASGAKVVLAARRADKLAEQVAGIEAAGGQAVAVSLDVTDEASTKAAYDAAEAAFGPVDTIVANAGVATEKLALGLSVDEVDGLLAANVRGVFLTATEGARRLEAAGSREKQHGRVVIIGSITADKIFPATSVYGATKAAVRHMGKALAREWARRGINVNIIQPGYFESEMTADLFASEAGRKFVATFPRQRLRPPSDLHAPLLFLCSDASLGVTGSVITIDDGQTL</sequence>
<accession>A0A239G7L0</accession>
<evidence type="ECO:0000256" key="2">
    <source>
        <dbReference type="ARBA" id="ARBA00023002"/>
    </source>
</evidence>
<dbReference type="GO" id="GO:0016491">
    <property type="term" value="F:oxidoreductase activity"/>
    <property type="evidence" value="ECO:0007669"/>
    <property type="project" value="UniProtKB-KW"/>
</dbReference>
<dbReference type="PRINTS" id="PR00081">
    <property type="entry name" value="GDHRDH"/>
</dbReference>
<evidence type="ECO:0000256" key="1">
    <source>
        <dbReference type="ARBA" id="ARBA00006484"/>
    </source>
</evidence>
<keyword evidence="6" id="KW-1185">Reference proteome</keyword>
<dbReference type="Gene3D" id="3.40.50.720">
    <property type="entry name" value="NAD(P)-binding Rossmann-like Domain"/>
    <property type="match status" value="1"/>
</dbReference>
<dbReference type="RefSeq" id="WP_089215151.1">
    <property type="nucleotide sequence ID" value="NZ_FZPA01000003.1"/>
</dbReference>
<dbReference type="EMBL" id="FZPA01000003">
    <property type="protein sequence ID" value="SNS65071.1"/>
    <property type="molecule type" value="Genomic_DNA"/>
</dbReference>
<organism evidence="5 6">
    <name type="scientific">Sphingopyxis indica</name>
    <dbReference type="NCBI Taxonomy" id="436663"/>
    <lineage>
        <taxon>Bacteria</taxon>
        <taxon>Pseudomonadati</taxon>
        <taxon>Pseudomonadota</taxon>
        <taxon>Alphaproteobacteria</taxon>
        <taxon>Sphingomonadales</taxon>
        <taxon>Sphingomonadaceae</taxon>
        <taxon>Sphingopyxis</taxon>
    </lineage>
</organism>
<dbReference type="FunFam" id="3.40.50.720:FF:000084">
    <property type="entry name" value="Short-chain dehydrogenase reductase"/>
    <property type="match status" value="1"/>
</dbReference>
<dbReference type="InterPro" id="IPR020904">
    <property type="entry name" value="Sc_DH/Rdtase_CS"/>
</dbReference>
<dbReference type="PANTHER" id="PTHR43669">
    <property type="entry name" value="5-KETO-D-GLUCONATE 5-REDUCTASE"/>
    <property type="match status" value="1"/>
</dbReference>
<evidence type="ECO:0000313" key="5">
    <source>
        <dbReference type="EMBL" id="SNS65071.1"/>
    </source>
</evidence>
<dbReference type="OrthoDB" id="9796652at2"/>
<feature type="domain" description="Ketoreductase" evidence="4">
    <location>
        <begin position="12"/>
        <end position="201"/>
    </location>
</feature>
<dbReference type="PROSITE" id="PS00061">
    <property type="entry name" value="ADH_SHORT"/>
    <property type="match status" value="1"/>
</dbReference>
<dbReference type="InterPro" id="IPR036291">
    <property type="entry name" value="NAD(P)-bd_dom_sf"/>
</dbReference>
<dbReference type="Pfam" id="PF00106">
    <property type="entry name" value="adh_short"/>
    <property type="match status" value="1"/>
</dbReference>
<evidence type="ECO:0000256" key="3">
    <source>
        <dbReference type="RuleBase" id="RU000363"/>
    </source>
</evidence>
<dbReference type="SMART" id="SM00822">
    <property type="entry name" value="PKS_KR"/>
    <property type="match status" value="1"/>
</dbReference>
<dbReference type="PRINTS" id="PR00080">
    <property type="entry name" value="SDRFAMILY"/>
</dbReference>
<dbReference type="CDD" id="cd05233">
    <property type="entry name" value="SDR_c"/>
    <property type="match status" value="1"/>
</dbReference>